<feature type="signal peptide" evidence="1">
    <location>
        <begin position="1"/>
        <end position="21"/>
    </location>
</feature>
<organism evidence="3 4">
    <name type="scientific">Amphibalanus amphitrite</name>
    <name type="common">Striped barnacle</name>
    <name type="synonym">Balanus amphitrite</name>
    <dbReference type="NCBI Taxonomy" id="1232801"/>
    <lineage>
        <taxon>Eukaryota</taxon>
        <taxon>Metazoa</taxon>
        <taxon>Ecdysozoa</taxon>
        <taxon>Arthropoda</taxon>
        <taxon>Crustacea</taxon>
        <taxon>Multicrustacea</taxon>
        <taxon>Cirripedia</taxon>
        <taxon>Thoracica</taxon>
        <taxon>Thoracicalcarea</taxon>
        <taxon>Balanomorpha</taxon>
        <taxon>Balanoidea</taxon>
        <taxon>Balanidae</taxon>
        <taxon>Amphibalaninae</taxon>
        <taxon>Amphibalanus</taxon>
    </lineage>
</organism>
<dbReference type="Gene3D" id="3.50.4.10">
    <property type="entry name" value="Hepatocyte Growth Factor"/>
    <property type="match status" value="1"/>
</dbReference>
<dbReference type="PROSITE" id="PS50948">
    <property type="entry name" value="PAN"/>
    <property type="match status" value="1"/>
</dbReference>
<evidence type="ECO:0000313" key="3">
    <source>
        <dbReference type="EMBL" id="KAF0294307.1"/>
    </source>
</evidence>
<reference evidence="3 4" key="1">
    <citation type="submission" date="2019-07" db="EMBL/GenBank/DDBJ databases">
        <title>Draft genome assembly of a fouling barnacle, Amphibalanus amphitrite (Darwin, 1854): The first reference genome for Thecostraca.</title>
        <authorList>
            <person name="Kim W."/>
        </authorList>
    </citation>
    <scope>NUCLEOTIDE SEQUENCE [LARGE SCALE GENOMIC DNA]</scope>
    <source>
        <strain evidence="3">SNU_AA5</strain>
        <tissue evidence="3">Soma without cirri and trophi</tissue>
    </source>
</reference>
<dbReference type="EMBL" id="VIIS01001694">
    <property type="protein sequence ID" value="KAF0294307.1"/>
    <property type="molecule type" value="Genomic_DNA"/>
</dbReference>
<dbReference type="AlphaFoldDB" id="A0A6A4VD64"/>
<name>A0A6A4VD64_AMPAM</name>
<evidence type="ECO:0000256" key="1">
    <source>
        <dbReference type="SAM" id="SignalP"/>
    </source>
</evidence>
<dbReference type="SMART" id="SM00473">
    <property type="entry name" value="PAN_AP"/>
    <property type="match status" value="1"/>
</dbReference>
<keyword evidence="1" id="KW-0732">Signal</keyword>
<feature type="domain" description="Apple" evidence="2">
    <location>
        <begin position="55"/>
        <end position="151"/>
    </location>
</feature>
<accession>A0A6A4VD64</accession>
<comment type="caution">
    <text evidence="3">The sequence shown here is derived from an EMBL/GenBank/DDBJ whole genome shotgun (WGS) entry which is preliminary data.</text>
</comment>
<dbReference type="Proteomes" id="UP000440578">
    <property type="component" value="Unassembled WGS sequence"/>
</dbReference>
<dbReference type="OrthoDB" id="6423981at2759"/>
<dbReference type="InterPro" id="IPR003609">
    <property type="entry name" value="Pan_app"/>
</dbReference>
<feature type="chain" id="PRO_5025363201" description="Apple domain-containing protein" evidence="1">
    <location>
        <begin position="22"/>
        <end position="156"/>
    </location>
</feature>
<dbReference type="Pfam" id="PF00024">
    <property type="entry name" value="PAN_1"/>
    <property type="match status" value="1"/>
</dbReference>
<evidence type="ECO:0000313" key="4">
    <source>
        <dbReference type="Proteomes" id="UP000440578"/>
    </source>
</evidence>
<keyword evidence="4" id="KW-1185">Reference proteome</keyword>
<sequence>MKTTLEFALVVMGILTVITDGAAVGHSQFIVTGGGHLDGPFGVVARRGTPDSPHCFEDRFVLKRTGFRMRSSYVDKTLLVSSVSDCERACTDSLDFICEAFSFSYGHSASRLASSSASADNCELSGGHPRRPDSPDVYKLDRDYDYYERVRVEDCM</sequence>
<proteinExistence type="predicted"/>
<protein>
    <recommendedName>
        <fullName evidence="2">Apple domain-containing protein</fullName>
    </recommendedName>
</protein>
<dbReference type="SUPFAM" id="SSF57414">
    <property type="entry name" value="Hairpin loop containing domain-like"/>
    <property type="match status" value="1"/>
</dbReference>
<evidence type="ECO:0000259" key="2">
    <source>
        <dbReference type="PROSITE" id="PS50948"/>
    </source>
</evidence>
<gene>
    <name evidence="3" type="ORF">FJT64_008006</name>
</gene>
<dbReference type="CDD" id="cd01099">
    <property type="entry name" value="PAN_AP_HGF"/>
    <property type="match status" value="1"/>
</dbReference>